<evidence type="ECO:0000256" key="5">
    <source>
        <dbReference type="ARBA" id="ARBA00023136"/>
    </source>
</evidence>
<dbReference type="Ensembl" id="ENSCCET00000037493.1">
    <property type="protein sequence ID" value="ENSCCEP00000025093.1"/>
    <property type="gene ID" value="ENSCCEG00000022178.1"/>
</dbReference>
<reference evidence="7" key="2">
    <citation type="submission" date="2025-09" db="UniProtKB">
        <authorList>
            <consortium name="Ensembl"/>
        </authorList>
    </citation>
    <scope>IDENTIFICATION</scope>
</reference>
<comment type="similarity">
    <text evidence="2">Belongs to the CD36 family.</text>
</comment>
<reference evidence="7" key="1">
    <citation type="submission" date="2025-08" db="UniProtKB">
        <authorList>
            <consortium name="Ensembl"/>
        </authorList>
    </citation>
    <scope>IDENTIFICATION</scope>
</reference>
<evidence type="ECO:0000256" key="4">
    <source>
        <dbReference type="ARBA" id="ARBA00022989"/>
    </source>
</evidence>
<dbReference type="GO" id="GO:0005044">
    <property type="term" value="F:scavenger receptor activity"/>
    <property type="evidence" value="ECO:0007669"/>
    <property type="project" value="InterPro"/>
</dbReference>
<dbReference type="PANTHER" id="PTHR11923">
    <property type="entry name" value="SCAVENGER RECEPTOR CLASS B TYPE-1 SR-B1"/>
    <property type="match status" value="1"/>
</dbReference>
<sequence length="183" mass="20246">MKSLCLVTVGVLAMTLLIASISLLVAHVFQTVVDLQVKQGTVLKNGTETFEAWEDPPPPVYMQFYFFNVTNPLEVLQGATPLVEEIGPYTYREYRPRVHVQFLDNGTKVSALNPKTYVFEPQKSVGDPEVDLIRTVNIPAVINVMEEQERRQLVSWADAGLSLGLDCCGGLILLLPLLTALQG</sequence>
<keyword evidence="8" id="KW-1185">Reference proteome</keyword>
<name>A0A8C0VLV7_CYACU</name>
<keyword evidence="4" id="KW-1133">Transmembrane helix</keyword>
<dbReference type="PANTHER" id="PTHR11923:SF51">
    <property type="entry name" value="LYSOSOME MEMBRANE PROTEIN 2"/>
    <property type="match status" value="1"/>
</dbReference>
<accession>A0A8C0VLV7</accession>
<evidence type="ECO:0000256" key="6">
    <source>
        <dbReference type="ARBA" id="ARBA00023180"/>
    </source>
</evidence>
<dbReference type="AlphaFoldDB" id="A0A8C0VLV7"/>
<gene>
    <name evidence="7" type="primary">SCARB2</name>
</gene>
<evidence type="ECO:0000313" key="7">
    <source>
        <dbReference type="Ensembl" id="ENSCCEP00000025093.1"/>
    </source>
</evidence>
<proteinExistence type="inferred from homology"/>
<evidence type="ECO:0000256" key="3">
    <source>
        <dbReference type="ARBA" id="ARBA00022692"/>
    </source>
</evidence>
<keyword evidence="3" id="KW-0812">Transmembrane</keyword>
<evidence type="ECO:0000256" key="1">
    <source>
        <dbReference type="ARBA" id="ARBA00004370"/>
    </source>
</evidence>
<protein>
    <submittedName>
        <fullName evidence="7">Scavenger receptor class B member 2</fullName>
    </submittedName>
</protein>
<organism evidence="7 8">
    <name type="scientific">Cyanistes caeruleus</name>
    <name type="common">Eurasian blue tit</name>
    <name type="synonym">Parus caeruleus</name>
    <dbReference type="NCBI Taxonomy" id="156563"/>
    <lineage>
        <taxon>Eukaryota</taxon>
        <taxon>Metazoa</taxon>
        <taxon>Chordata</taxon>
        <taxon>Craniata</taxon>
        <taxon>Vertebrata</taxon>
        <taxon>Euteleostomi</taxon>
        <taxon>Archelosauria</taxon>
        <taxon>Archosauria</taxon>
        <taxon>Dinosauria</taxon>
        <taxon>Saurischia</taxon>
        <taxon>Theropoda</taxon>
        <taxon>Coelurosauria</taxon>
        <taxon>Aves</taxon>
        <taxon>Neognathae</taxon>
        <taxon>Neoaves</taxon>
        <taxon>Telluraves</taxon>
        <taxon>Australaves</taxon>
        <taxon>Passeriformes</taxon>
        <taxon>Paridae</taxon>
        <taxon>Cyanistes</taxon>
    </lineage>
</organism>
<dbReference type="InterPro" id="IPR002159">
    <property type="entry name" value="CD36_fam"/>
</dbReference>
<dbReference type="Proteomes" id="UP000694410">
    <property type="component" value="Unplaced"/>
</dbReference>
<comment type="subcellular location">
    <subcellularLocation>
        <location evidence="1">Membrane</location>
    </subcellularLocation>
</comment>
<evidence type="ECO:0000313" key="8">
    <source>
        <dbReference type="Proteomes" id="UP000694410"/>
    </source>
</evidence>
<dbReference type="Pfam" id="PF01130">
    <property type="entry name" value="CD36"/>
    <property type="match status" value="1"/>
</dbReference>
<dbReference type="InterPro" id="IPR005429">
    <property type="entry name" value="LimpII"/>
</dbReference>
<dbReference type="PRINTS" id="PR01609">
    <property type="entry name" value="CD36FAMILY"/>
</dbReference>
<keyword evidence="6" id="KW-0325">Glycoprotein</keyword>
<dbReference type="GO" id="GO:0005764">
    <property type="term" value="C:lysosome"/>
    <property type="evidence" value="ECO:0007669"/>
    <property type="project" value="InterPro"/>
</dbReference>
<keyword evidence="5" id="KW-0472">Membrane</keyword>
<dbReference type="GO" id="GO:0006622">
    <property type="term" value="P:protein targeting to lysosome"/>
    <property type="evidence" value="ECO:0007669"/>
    <property type="project" value="TreeGrafter"/>
</dbReference>
<dbReference type="GO" id="GO:0006898">
    <property type="term" value="P:receptor-mediated endocytosis"/>
    <property type="evidence" value="ECO:0007669"/>
    <property type="project" value="TreeGrafter"/>
</dbReference>
<evidence type="ECO:0000256" key="2">
    <source>
        <dbReference type="ARBA" id="ARBA00010532"/>
    </source>
</evidence>
<dbReference type="GO" id="GO:0016020">
    <property type="term" value="C:membrane"/>
    <property type="evidence" value="ECO:0007669"/>
    <property type="project" value="UniProtKB-SubCell"/>
</dbReference>
<dbReference type="PRINTS" id="PR01611">
    <property type="entry name" value="LIMPII"/>
</dbReference>